<keyword evidence="6 8" id="KW-1133">Transmembrane helix</keyword>
<dbReference type="RefSeq" id="WP_114383167.1">
    <property type="nucleotide sequence ID" value="NZ_QPJD01000018.1"/>
</dbReference>
<dbReference type="GO" id="GO:0005524">
    <property type="term" value="F:ATP binding"/>
    <property type="evidence" value="ECO:0007669"/>
    <property type="project" value="UniProtKB-KW"/>
</dbReference>
<keyword evidence="4" id="KW-0547">Nucleotide-binding</keyword>
<proteinExistence type="inferred from homology"/>
<sequence length="605" mass="67491">MRFIRAAKKIDLKPYMSTKEMKRTYHLLKPYILKHKKAYISLFLLMVIDISLILAFAWFIGQLTDAAVHRDFDRLKGLLFIGVGLTATSITTNFMDTYLETIAVNAVKKDLNLDLYQHILLLPGNHVSNLHSGELLSHFTNEIHNVDGIVGRGLINLIRYPVISIASFIYLVQISWKLSLLSLLVVPVAIIGGAVFGLLLRNNSRLIHKLISSINKSLNDTFHGFVVIRSFTLEKLFFTKYDRMNQDLYSLELKDAKLRGWFYAGGEAVGATAYLVSFIVGAYFVSGNVITIGALLSFITLVGRMVNPLTGLAGQWASYQRALSAIERIINLLDKPRDSKELPSFAPTPLLHNRIQFHDITFSYDGQKNVFEHFHLQIPKGQVVAFVGPSGAGKSTLFNLLQGFYRCQSGSIRIDDTSVEDITLSELRNSIAYVPQETFLFSGTIRDNLMLARPGISEAEMINASRSANIHEFITALPKGYDTEIGERGVKLSGGQRQRISIARAILKDAPILLLDEATSALDSETEFLVKDALDQLMKNRTTLIIAHRISTIQHADVIVVLDQGKIVQMGKHHELIHEKGLYSELNKTRVPNQSSAANPLAVNA</sequence>
<dbReference type="Proteomes" id="UP000252415">
    <property type="component" value="Unassembled WGS sequence"/>
</dbReference>
<dbReference type="Pfam" id="PF00664">
    <property type="entry name" value="ABC_membrane"/>
    <property type="match status" value="1"/>
</dbReference>
<evidence type="ECO:0000259" key="10">
    <source>
        <dbReference type="PROSITE" id="PS50929"/>
    </source>
</evidence>
<reference evidence="11 12" key="1">
    <citation type="submission" date="2018-07" db="EMBL/GenBank/DDBJ databases">
        <title>Genomic Encyclopedia of Type Strains, Phase III (KMG-III): the genomes of soil and plant-associated and newly described type strains.</title>
        <authorList>
            <person name="Whitman W."/>
        </authorList>
    </citation>
    <scope>NUCLEOTIDE SEQUENCE [LARGE SCALE GENOMIC DNA]</scope>
    <source>
        <strain evidence="11 12">CECT 7506</strain>
    </source>
</reference>
<evidence type="ECO:0000256" key="6">
    <source>
        <dbReference type="ARBA" id="ARBA00022989"/>
    </source>
</evidence>
<dbReference type="InterPro" id="IPR039421">
    <property type="entry name" value="Type_1_exporter"/>
</dbReference>
<keyword evidence="3 8" id="KW-0812">Transmembrane</keyword>
<dbReference type="InterPro" id="IPR017871">
    <property type="entry name" value="ABC_transporter-like_CS"/>
</dbReference>
<comment type="subcellular location">
    <subcellularLocation>
        <location evidence="1">Cell membrane</location>
        <topology evidence="1">Multi-pass membrane protein</topology>
    </subcellularLocation>
</comment>
<dbReference type="CDD" id="cd07346">
    <property type="entry name" value="ABC_6TM_exporters"/>
    <property type="match status" value="1"/>
</dbReference>
<dbReference type="InterPro" id="IPR003439">
    <property type="entry name" value="ABC_transporter-like_ATP-bd"/>
</dbReference>
<dbReference type="InterPro" id="IPR003593">
    <property type="entry name" value="AAA+_ATPase"/>
</dbReference>
<dbReference type="SUPFAM" id="SSF52540">
    <property type="entry name" value="P-loop containing nucleoside triphosphate hydrolases"/>
    <property type="match status" value="1"/>
</dbReference>
<dbReference type="PANTHER" id="PTHR24221:SF654">
    <property type="entry name" value="ATP-BINDING CASSETTE SUB-FAMILY B MEMBER 6"/>
    <property type="match status" value="1"/>
</dbReference>
<evidence type="ECO:0000256" key="5">
    <source>
        <dbReference type="ARBA" id="ARBA00022840"/>
    </source>
</evidence>
<evidence type="ECO:0000256" key="2">
    <source>
        <dbReference type="ARBA" id="ARBA00005417"/>
    </source>
</evidence>
<evidence type="ECO:0000256" key="3">
    <source>
        <dbReference type="ARBA" id="ARBA00022692"/>
    </source>
</evidence>
<keyword evidence="7 8" id="KW-0472">Membrane</keyword>
<keyword evidence="12" id="KW-1185">Reference proteome</keyword>
<gene>
    <name evidence="11" type="ORF">DFP97_11847</name>
</gene>
<dbReference type="PROSITE" id="PS00211">
    <property type="entry name" value="ABC_TRANSPORTER_1"/>
    <property type="match status" value="1"/>
</dbReference>
<dbReference type="PANTHER" id="PTHR24221">
    <property type="entry name" value="ATP-BINDING CASSETTE SUB-FAMILY B"/>
    <property type="match status" value="1"/>
</dbReference>
<dbReference type="FunFam" id="3.40.50.300:FF:000218">
    <property type="entry name" value="Multidrug ABC transporter ATP-binding protein"/>
    <property type="match status" value="1"/>
</dbReference>
<feature type="transmembrane region" description="Helical" evidence="8">
    <location>
        <begin position="157"/>
        <end position="174"/>
    </location>
</feature>
<dbReference type="SUPFAM" id="SSF90123">
    <property type="entry name" value="ABC transporter transmembrane region"/>
    <property type="match status" value="1"/>
</dbReference>
<feature type="transmembrane region" description="Helical" evidence="8">
    <location>
        <begin position="180"/>
        <end position="200"/>
    </location>
</feature>
<keyword evidence="5 11" id="KW-0067">ATP-binding</keyword>
<evidence type="ECO:0000259" key="9">
    <source>
        <dbReference type="PROSITE" id="PS50893"/>
    </source>
</evidence>
<evidence type="ECO:0000256" key="8">
    <source>
        <dbReference type="SAM" id="Phobius"/>
    </source>
</evidence>
<dbReference type="InterPro" id="IPR027417">
    <property type="entry name" value="P-loop_NTPase"/>
</dbReference>
<organism evidence="11 12">
    <name type="scientific">Paenibacillus prosopidis</name>
    <dbReference type="NCBI Taxonomy" id="630520"/>
    <lineage>
        <taxon>Bacteria</taxon>
        <taxon>Bacillati</taxon>
        <taxon>Bacillota</taxon>
        <taxon>Bacilli</taxon>
        <taxon>Bacillales</taxon>
        <taxon>Paenibacillaceae</taxon>
        <taxon>Paenibacillus</taxon>
    </lineage>
</organism>
<feature type="transmembrane region" description="Helical" evidence="8">
    <location>
        <begin position="79"/>
        <end position="99"/>
    </location>
</feature>
<dbReference type="Gene3D" id="1.20.1560.10">
    <property type="entry name" value="ABC transporter type 1, transmembrane domain"/>
    <property type="match status" value="1"/>
</dbReference>
<accession>A0A368VL08</accession>
<evidence type="ECO:0000313" key="12">
    <source>
        <dbReference type="Proteomes" id="UP000252415"/>
    </source>
</evidence>
<dbReference type="InterPro" id="IPR036640">
    <property type="entry name" value="ABC1_TM_sf"/>
</dbReference>
<dbReference type="SMART" id="SM00382">
    <property type="entry name" value="AAA"/>
    <property type="match status" value="1"/>
</dbReference>
<protein>
    <submittedName>
        <fullName evidence="11">ATP-binding cassette subfamily B protein/subfamily B ATP-binding cassette protein MsbA</fullName>
    </submittedName>
</protein>
<evidence type="ECO:0000313" key="11">
    <source>
        <dbReference type="EMBL" id="RCW42218.1"/>
    </source>
</evidence>
<evidence type="ECO:0000256" key="4">
    <source>
        <dbReference type="ARBA" id="ARBA00022741"/>
    </source>
</evidence>
<dbReference type="Gene3D" id="3.40.50.300">
    <property type="entry name" value="P-loop containing nucleotide triphosphate hydrolases"/>
    <property type="match status" value="1"/>
</dbReference>
<name>A0A368VL08_9BACL</name>
<evidence type="ECO:0000256" key="7">
    <source>
        <dbReference type="ARBA" id="ARBA00023136"/>
    </source>
</evidence>
<dbReference type="AlphaFoldDB" id="A0A368VL08"/>
<dbReference type="InterPro" id="IPR011527">
    <property type="entry name" value="ABC1_TM_dom"/>
</dbReference>
<feature type="domain" description="ABC transmembrane type-1" evidence="10">
    <location>
        <begin position="42"/>
        <end position="321"/>
    </location>
</feature>
<comment type="similarity">
    <text evidence="2">Belongs to the ABC transporter superfamily.</text>
</comment>
<dbReference type="GO" id="GO:0016887">
    <property type="term" value="F:ATP hydrolysis activity"/>
    <property type="evidence" value="ECO:0007669"/>
    <property type="project" value="InterPro"/>
</dbReference>
<feature type="domain" description="ABC transporter" evidence="9">
    <location>
        <begin position="355"/>
        <end position="589"/>
    </location>
</feature>
<feature type="transmembrane region" description="Helical" evidence="8">
    <location>
        <begin position="38"/>
        <end position="59"/>
    </location>
</feature>
<comment type="caution">
    <text evidence="11">The sequence shown here is derived from an EMBL/GenBank/DDBJ whole genome shotgun (WGS) entry which is preliminary data.</text>
</comment>
<evidence type="ECO:0000256" key="1">
    <source>
        <dbReference type="ARBA" id="ARBA00004651"/>
    </source>
</evidence>
<dbReference type="EMBL" id="QPJD01000018">
    <property type="protein sequence ID" value="RCW42218.1"/>
    <property type="molecule type" value="Genomic_DNA"/>
</dbReference>
<dbReference type="OrthoDB" id="9770415at2"/>
<dbReference type="PROSITE" id="PS50929">
    <property type="entry name" value="ABC_TM1F"/>
    <property type="match status" value="1"/>
</dbReference>
<dbReference type="PROSITE" id="PS50893">
    <property type="entry name" value="ABC_TRANSPORTER_2"/>
    <property type="match status" value="1"/>
</dbReference>
<dbReference type="GO" id="GO:0005886">
    <property type="term" value="C:plasma membrane"/>
    <property type="evidence" value="ECO:0007669"/>
    <property type="project" value="UniProtKB-SubCell"/>
</dbReference>
<dbReference type="Pfam" id="PF00005">
    <property type="entry name" value="ABC_tran"/>
    <property type="match status" value="1"/>
</dbReference>
<dbReference type="GO" id="GO:0140359">
    <property type="term" value="F:ABC-type transporter activity"/>
    <property type="evidence" value="ECO:0007669"/>
    <property type="project" value="InterPro"/>
</dbReference>